<dbReference type="RefSeq" id="WP_180688461.1">
    <property type="nucleotide sequence ID" value="NZ_CP059052.1"/>
</dbReference>
<proteinExistence type="predicted"/>
<dbReference type="Gene3D" id="2.60.120.200">
    <property type="match status" value="1"/>
</dbReference>
<dbReference type="InterPro" id="IPR015987">
    <property type="entry name" value="UCP022704"/>
</dbReference>
<sequence length="196" mass="22001">MASEKAYQGFRWMNEPASWSAASGLLQFETAAESDFWNETHYGFTHDSGHLYFKEIEGPFTAQVRVRAELESLYDQAGLMVWIDSMRWVKFGVEMNDGRPYISVVVTDRHSDWSTGAFLGDVRSFWLRLTLSAGVMRAQVSYDGVHWPLVRLAPFQDASILRVGPMACSPKRGGLKVFFSAISISPPNGKGLHDLS</sequence>
<accession>A0A7D5ZXF8</accession>
<dbReference type="AlphaFoldDB" id="A0A7D5ZXF8"/>
<dbReference type="PANTHER" id="PTHR35332">
    <property type="entry name" value="REGULATION OF ENOLASE PROTEIN 1"/>
    <property type="match status" value="1"/>
</dbReference>
<organism evidence="1 2">
    <name type="scientific">Pseudomonas putida</name>
    <name type="common">Arthrobacter siderocapsulatus</name>
    <dbReference type="NCBI Taxonomy" id="303"/>
    <lineage>
        <taxon>Bacteria</taxon>
        <taxon>Pseudomonadati</taxon>
        <taxon>Pseudomonadota</taxon>
        <taxon>Gammaproteobacteria</taxon>
        <taxon>Pseudomonadales</taxon>
        <taxon>Pseudomonadaceae</taxon>
        <taxon>Pseudomonas</taxon>
    </lineage>
</organism>
<dbReference type="PANTHER" id="PTHR35332:SF2">
    <property type="entry name" value="REGULATION OF ENOLASE PROTEIN 1"/>
    <property type="match status" value="1"/>
</dbReference>
<reference evidence="1 2" key="1">
    <citation type="journal article" date="2009" name="Mikrobiologiia">
        <title>[Phenanthren biodegradation and interaction of Pseudomonas putida BS3701 and Burkholderia sp.BS3702 in plant rhizosphere].</title>
        <authorList>
            <person name="Ovchinnikova A.A."/>
            <person name="Vetrova A.A."/>
            <person name="Filonov A.E."/>
            <person name="Boronin A.M."/>
        </authorList>
    </citation>
    <scope>NUCLEOTIDE SEQUENCE [LARGE SCALE GENOMIC DNA]</scope>
    <source>
        <strain evidence="1 2">BS3701</strain>
    </source>
</reference>
<name>A0A7D5ZXF8_PSEPU</name>
<dbReference type="PIRSF" id="PIRSF022704">
    <property type="entry name" value="UCP022704"/>
    <property type="match status" value="1"/>
</dbReference>
<evidence type="ECO:0000313" key="1">
    <source>
        <dbReference type="EMBL" id="QLJ12599.1"/>
    </source>
</evidence>
<protein>
    <submittedName>
        <fullName evidence="1">DUF1349 domain-containing protein</fullName>
    </submittedName>
</protein>
<dbReference type="InterPro" id="IPR013320">
    <property type="entry name" value="ConA-like_dom_sf"/>
</dbReference>
<dbReference type="SUPFAM" id="SSF49899">
    <property type="entry name" value="Concanavalin A-like lectins/glucanases"/>
    <property type="match status" value="1"/>
</dbReference>
<evidence type="ECO:0000313" key="2">
    <source>
        <dbReference type="Proteomes" id="UP000510934"/>
    </source>
</evidence>
<dbReference type="Pfam" id="PF07081">
    <property type="entry name" value="DUF1349"/>
    <property type="match status" value="1"/>
</dbReference>
<dbReference type="EMBL" id="CP059052">
    <property type="protein sequence ID" value="QLJ12599.1"/>
    <property type="molecule type" value="Genomic_DNA"/>
</dbReference>
<dbReference type="Proteomes" id="UP000510934">
    <property type="component" value="Chromosome"/>
</dbReference>
<gene>
    <name evidence="1" type="ORF">H0H12_19365</name>
</gene>
<dbReference type="InterPro" id="IPR009784">
    <property type="entry name" value="DUF1349"/>
</dbReference>